<reference evidence="6" key="3">
    <citation type="submission" date="2025-09" db="UniProtKB">
        <authorList>
            <consortium name="Ensembl"/>
        </authorList>
    </citation>
    <scope>IDENTIFICATION</scope>
</reference>
<dbReference type="PROSITE" id="PS50835">
    <property type="entry name" value="IG_LIKE"/>
    <property type="match status" value="1"/>
</dbReference>
<dbReference type="CDD" id="cd05716">
    <property type="entry name" value="IgV_pIgR_like"/>
    <property type="match status" value="1"/>
</dbReference>
<evidence type="ECO:0000256" key="4">
    <source>
        <dbReference type="SAM" id="SignalP"/>
    </source>
</evidence>
<evidence type="ECO:0000259" key="5">
    <source>
        <dbReference type="PROSITE" id="PS50835"/>
    </source>
</evidence>
<dbReference type="GeneTree" id="ENSGT00940000154332"/>
<evidence type="ECO:0000256" key="1">
    <source>
        <dbReference type="ARBA" id="ARBA00004370"/>
    </source>
</evidence>
<dbReference type="SMART" id="SM00406">
    <property type="entry name" value="IGv"/>
    <property type="match status" value="1"/>
</dbReference>
<feature type="signal peptide" evidence="4">
    <location>
        <begin position="1"/>
        <end position="24"/>
    </location>
</feature>
<dbReference type="InterPro" id="IPR013783">
    <property type="entry name" value="Ig-like_fold"/>
</dbReference>
<dbReference type="Ensembl" id="ENSPMRT00000022667.1">
    <property type="protein sequence ID" value="ENSPMRP00000021355.1"/>
    <property type="gene ID" value="ENSPMRG00000013871.1"/>
</dbReference>
<dbReference type="PANTHER" id="PTHR11860:SF87">
    <property type="entry name" value="CMRF35-LIKE MOLECULE 8"/>
    <property type="match status" value="1"/>
</dbReference>
<dbReference type="GO" id="GO:0004888">
    <property type="term" value="F:transmembrane signaling receptor activity"/>
    <property type="evidence" value="ECO:0007669"/>
    <property type="project" value="TreeGrafter"/>
</dbReference>
<dbReference type="PANTHER" id="PTHR11860">
    <property type="entry name" value="POLYMERIC-IMMUNOGLOBULIN RECEPTOR"/>
    <property type="match status" value="1"/>
</dbReference>
<dbReference type="InterPro" id="IPR050671">
    <property type="entry name" value="CD300_family_receptors"/>
</dbReference>
<evidence type="ECO:0000313" key="6">
    <source>
        <dbReference type="Ensembl" id="ENSPMRP00000021355.1"/>
    </source>
</evidence>
<comment type="subcellular location">
    <subcellularLocation>
        <location evidence="1">Membrane</location>
    </subcellularLocation>
</comment>
<dbReference type="AlphaFoldDB" id="A0A670JAX3"/>
<keyword evidence="7" id="KW-1185">Reference proteome</keyword>
<evidence type="ECO:0000256" key="2">
    <source>
        <dbReference type="ARBA" id="ARBA00022692"/>
    </source>
</evidence>
<dbReference type="Pfam" id="PF07686">
    <property type="entry name" value="V-set"/>
    <property type="match status" value="1"/>
</dbReference>
<feature type="chain" id="PRO_5025604410" description="Ig-like domain-containing protein" evidence="4">
    <location>
        <begin position="25"/>
        <end position="173"/>
    </location>
</feature>
<feature type="domain" description="Ig-like" evidence="5">
    <location>
        <begin position="26"/>
        <end position="93"/>
    </location>
</feature>
<proteinExistence type="predicted"/>
<dbReference type="InterPro" id="IPR036179">
    <property type="entry name" value="Ig-like_dom_sf"/>
</dbReference>
<organism evidence="6 7">
    <name type="scientific">Podarcis muralis</name>
    <name type="common">Wall lizard</name>
    <name type="synonym">Lacerta muralis</name>
    <dbReference type="NCBI Taxonomy" id="64176"/>
    <lineage>
        <taxon>Eukaryota</taxon>
        <taxon>Metazoa</taxon>
        <taxon>Chordata</taxon>
        <taxon>Craniata</taxon>
        <taxon>Vertebrata</taxon>
        <taxon>Euteleostomi</taxon>
        <taxon>Lepidosauria</taxon>
        <taxon>Squamata</taxon>
        <taxon>Bifurcata</taxon>
        <taxon>Unidentata</taxon>
        <taxon>Episquamata</taxon>
        <taxon>Laterata</taxon>
        <taxon>Lacertibaenia</taxon>
        <taxon>Lacertidae</taxon>
        <taxon>Podarcis</taxon>
    </lineage>
</organism>
<dbReference type="InterPro" id="IPR013106">
    <property type="entry name" value="Ig_V-set"/>
</dbReference>
<evidence type="ECO:0000313" key="7">
    <source>
        <dbReference type="Proteomes" id="UP000472272"/>
    </source>
</evidence>
<protein>
    <recommendedName>
        <fullName evidence="5">Ig-like domain-containing protein</fullName>
    </recommendedName>
</protein>
<keyword evidence="3" id="KW-0472">Membrane</keyword>
<evidence type="ECO:0000256" key="3">
    <source>
        <dbReference type="ARBA" id="ARBA00023136"/>
    </source>
</evidence>
<sequence length="173" mass="18863">WVALFVNLLCISLFLCCKPPFTAPLGGSLSVQCKYGKEDENSVKYWCKEEGLTLCSSKPVRKGRVSIRDNHSLNQFTVTIDELTNSDTGMYKCGMIVRGGSDLMVPVNVTGRLMSPPALILTLRSCAEGLLAVPSLQEAKLQGNQAEGLLGSGTCLVEHPPTRCQRDKQLPDF</sequence>
<reference evidence="6 7" key="1">
    <citation type="journal article" date="2019" name="Proc. Natl. Acad. Sci. U.S.A.">
        <title>Regulatory changes in pterin and carotenoid genes underlie balanced color polymorphisms in the wall lizard.</title>
        <authorList>
            <person name="Andrade P."/>
            <person name="Pinho C."/>
            <person name="Perez I de Lanuza G."/>
            <person name="Afonso S."/>
            <person name="Brejcha J."/>
            <person name="Rubin C.J."/>
            <person name="Wallerman O."/>
            <person name="Pereira P."/>
            <person name="Sabatino S.J."/>
            <person name="Bellati A."/>
            <person name="Pellitteri-Rosa D."/>
            <person name="Bosakova Z."/>
            <person name="Bunikis I."/>
            <person name="Carretero M.A."/>
            <person name="Feiner N."/>
            <person name="Marsik P."/>
            <person name="Pauperio F."/>
            <person name="Salvi D."/>
            <person name="Soler L."/>
            <person name="While G.M."/>
            <person name="Uller T."/>
            <person name="Font E."/>
            <person name="Andersson L."/>
            <person name="Carneiro M."/>
        </authorList>
    </citation>
    <scope>NUCLEOTIDE SEQUENCE</scope>
</reference>
<keyword evidence="2" id="KW-0812">Transmembrane</keyword>
<dbReference type="GO" id="GO:0005886">
    <property type="term" value="C:plasma membrane"/>
    <property type="evidence" value="ECO:0007669"/>
    <property type="project" value="TreeGrafter"/>
</dbReference>
<dbReference type="Gene3D" id="2.60.40.10">
    <property type="entry name" value="Immunoglobulins"/>
    <property type="match status" value="1"/>
</dbReference>
<dbReference type="InterPro" id="IPR007110">
    <property type="entry name" value="Ig-like_dom"/>
</dbReference>
<accession>A0A670JAX3</accession>
<keyword evidence="4" id="KW-0732">Signal</keyword>
<dbReference type="SUPFAM" id="SSF48726">
    <property type="entry name" value="Immunoglobulin"/>
    <property type="match status" value="1"/>
</dbReference>
<reference evidence="6" key="2">
    <citation type="submission" date="2025-08" db="UniProtKB">
        <authorList>
            <consortium name="Ensembl"/>
        </authorList>
    </citation>
    <scope>IDENTIFICATION</scope>
</reference>
<name>A0A670JAX3_PODMU</name>
<dbReference type="Proteomes" id="UP000472272">
    <property type="component" value="Chromosome 2"/>
</dbReference>